<dbReference type="AlphaFoldDB" id="A0A9P7YAP7"/>
<dbReference type="Pfam" id="PF08755">
    <property type="entry name" value="YccV-like"/>
    <property type="match status" value="1"/>
</dbReference>
<dbReference type="Proteomes" id="UP000824998">
    <property type="component" value="Unassembled WGS sequence"/>
</dbReference>
<dbReference type="SUPFAM" id="SSF141255">
    <property type="entry name" value="YccV-like"/>
    <property type="match status" value="1"/>
</dbReference>
<dbReference type="InterPro" id="IPR001810">
    <property type="entry name" value="F-box_dom"/>
</dbReference>
<dbReference type="NCBIfam" id="TIGR02097">
    <property type="entry name" value="yccV"/>
    <property type="match status" value="1"/>
</dbReference>
<keyword evidence="2" id="KW-0238">DNA-binding</keyword>
<dbReference type="GO" id="GO:0003677">
    <property type="term" value="F:DNA binding"/>
    <property type="evidence" value="ECO:0007669"/>
    <property type="project" value="UniProtKB-KW"/>
</dbReference>
<dbReference type="InterPro" id="IPR011722">
    <property type="entry name" value="Hemimethylated_DNA-bd_dom"/>
</dbReference>
<proteinExistence type="predicted"/>
<dbReference type="Pfam" id="PF12937">
    <property type="entry name" value="F-box-like"/>
    <property type="match status" value="1"/>
</dbReference>
<dbReference type="InterPro" id="IPR036623">
    <property type="entry name" value="Hemimethylated_DNA-bd_sf"/>
</dbReference>
<protein>
    <submittedName>
        <fullName evidence="2">Hemimethylated DNA-binding protein YccV like-domain-containing protein</fullName>
    </submittedName>
</protein>
<comment type="caution">
    <text evidence="2">The sequence shown here is derived from an EMBL/GenBank/DDBJ whole genome shotgun (WGS) entry which is preliminary data.</text>
</comment>
<evidence type="ECO:0000259" key="1">
    <source>
        <dbReference type="PROSITE" id="PS50181"/>
    </source>
</evidence>
<gene>
    <name evidence="2" type="ORF">BJ875DRAFT_507746</name>
</gene>
<dbReference type="OrthoDB" id="28868at2759"/>
<dbReference type="Gene3D" id="2.30.30.390">
    <property type="entry name" value="Hemimethylated DNA-binding domain"/>
    <property type="match status" value="1"/>
</dbReference>
<dbReference type="PANTHER" id="PTHR31350:SF27">
    <property type="entry name" value="HEMIMETHYLATED DNA-BINDING DOMAIN-CONTAINING PROTEIN"/>
    <property type="match status" value="1"/>
</dbReference>
<sequence length="602" mass="70183">MPSLAKPPSLKELPDEVLQHILYFISPDDIIFNTLLVSKRLYALSIQPLLWRQHCRREFQYWDAKHRIRQKLGGEVSDVDWKSLYVYRRKVDQKTTQLLNGILGSQVDRIQKYSDMTGVGYDAKDTLLRHCRTDDNAEDVLARRFYATSVLDHLHRSQALAEWQKILDGENISLERALGSFDLFVLHDHHGDLLEISEVFDNWAEKLRLENPAVDRLPMREKALLVAAFVRTNDLVGCGSDAYRDLRNSFIGIALQQPSHPSLPLISVAIFVCIARRFGLDARSCGVPNHVHAMVFSSKTESLDGHDRERYDDDLEQMFLDPFHTDQEVPIENLWRFLSTWGIPKSDFPRFLKDSHFAGLILRTSRNILASIQEFRNRNGDNFNHPTIQLHANPFADMENAFYAALWANYMFGRPTMYSDAYNQRQFVPLILERYERLYPMDSDLIERYICPLFNNPHILEHLDLYEAVRIVRVVDQTPRQERNRDNTSLTLGVKFRVGQVFRHRRYGYTAVIIGWDSECGMDPQWIETNGVDNLSRGRNQSFYHALVEDTSIRYVAQENIEELSHLDAGEPLMSIAGRYFKRWDDQKYVFVSNIRDEYPCD</sequence>
<feature type="domain" description="F-box" evidence="1">
    <location>
        <begin position="7"/>
        <end position="54"/>
    </location>
</feature>
<dbReference type="PANTHER" id="PTHR31350">
    <property type="entry name" value="SI:DKEY-261L7.2"/>
    <property type="match status" value="1"/>
</dbReference>
<organism evidence="2 3">
    <name type="scientific">Amylocarpus encephaloides</name>
    <dbReference type="NCBI Taxonomy" id="45428"/>
    <lineage>
        <taxon>Eukaryota</taxon>
        <taxon>Fungi</taxon>
        <taxon>Dikarya</taxon>
        <taxon>Ascomycota</taxon>
        <taxon>Pezizomycotina</taxon>
        <taxon>Leotiomycetes</taxon>
        <taxon>Helotiales</taxon>
        <taxon>Helotiales incertae sedis</taxon>
        <taxon>Amylocarpus</taxon>
    </lineage>
</organism>
<dbReference type="InterPro" id="IPR036047">
    <property type="entry name" value="F-box-like_dom_sf"/>
</dbReference>
<accession>A0A9P7YAP7</accession>
<dbReference type="InterPro" id="IPR032698">
    <property type="entry name" value="SirB1_N"/>
</dbReference>
<name>A0A9P7YAP7_9HELO</name>
<dbReference type="SMART" id="SM00992">
    <property type="entry name" value="YccV-like"/>
    <property type="match status" value="1"/>
</dbReference>
<dbReference type="SUPFAM" id="SSF81383">
    <property type="entry name" value="F-box domain"/>
    <property type="match status" value="1"/>
</dbReference>
<evidence type="ECO:0000313" key="3">
    <source>
        <dbReference type="Proteomes" id="UP000824998"/>
    </source>
</evidence>
<evidence type="ECO:0000313" key="2">
    <source>
        <dbReference type="EMBL" id="KAG9229742.1"/>
    </source>
</evidence>
<dbReference type="Gene3D" id="1.20.1280.50">
    <property type="match status" value="1"/>
</dbReference>
<dbReference type="Pfam" id="PF13369">
    <property type="entry name" value="Transglut_core2"/>
    <property type="match status" value="1"/>
</dbReference>
<keyword evidence="3" id="KW-1185">Reference proteome</keyword>
<dbReference type="EMBL" id="MU251735">
    <property type="protein sequence ID" value="KAG9229742.1"/>
    <property type="molecule type" value="Genomic_DNA"/>
</dbReference>
<dbReference type="PROSITE" id="PS50181">
    <property type="entry name" value="FBOX"/>
    <property type="match status" value="1"/>
</dbReference>
<reference evidence="2" key="1">
    <citation type="journal article" date="2021" name="IMA Fungus">
        <title>Genomic characterization of three marine fungi, including Emericellopsis atlantica sp. nov. with signatures of a generalist lifestyle and marine biomass degradation.</title>
        <authorList>
            <person name="Hagestad O.C."/>
            <person name="Hou L."/>
            <person name="Andersen J.H."/>
            <person name="Hansen E.H."/>
            <person name="Altermark B."/>
            <person name="Li C."/>
            <person name="Kuhnert E."/>
            <person name="Cox R.J."/>
            <person name="Crous P.W."/>
            <person name="Spatafora J.W."/>
            <person name="Lail K."/>
            <person name="Amirebrahimi M."/>
            <person name="Lipzen A."/>
            <person name="Pangilinan J."/>
            <person name="Andreopoulos W."/>
            <person name="Hayes R.D."/>
            <person name="Ng V."/>
            <person name="Grigoriev I.V."/>
            <person name="Jackson S.A."/>
            <person name="Sutton T.D.S."/>
            <person name="Dobson A.D.W."/>
            <person name="Rama T."/>
        </authorList>
    </citation>
    <scope>NUCLEOTIDE SEQUENCE</scope>
    <source>
        <strain evidence="2">TRa018bII</strain>
    </source>
</reference>